<evidence type="ECO:0000256" key="2">
    <source>
        <dbReference type="SAM" id="SignalP"/>
    </source>
</evidence>
<feature type="chain" id="PRO_5047446628" evidence="2">
    <location>
        <begin position="18"/>
        <end position="168"/>
    </location>
</feature>
<keyword evidence="2" id="KW-0732">Signal</keyword>
<reference evidence="4" key="1">
    <citation type="submission" date="2020-12" db="EMBL/GenBank/DDBJ databases">
        <title>Hymenobacter sp.</title>
        <authorList>
            <person name="Kim M.K."/>
        </authorList>
    </citation>
    <scope>NUCLEOTIDE SEQUENCE [LARGE SCALE GENOMIC DNA]</scope>
    <source>
        <strain evidence="4">BT553</strain>
    </source>
</reference>
<gene>
    <name evidence="3" type="ORF">JAO74_06410</name>
</gene>
<evidence type="ECO:0000313" key="4">
    <source>
        <dbReference type="Proteomes" id="UP000640426"/>
    </source>
</evidence>
<comment type="caution">
    <text evidence="3">The sequence shown here is derived from an EMBL/GenBank/DDBJ whole genome shotgun (WGS) entry which is preliminary data.</text>
</comment>
<name>A0ABS0XN00_9SPHN</name>
<accession>A0ABS0XN00</accession>
<dbReference type="Proteomes" id="UP000640426">
    <property type="component" value="Unassembled WGS sequence"/>
</dbReference>
<dbReference type="EMBL" id="JAELXS010000003">
    <property type="protein sequence ID" value="MBJ6121421.1"/>
    <property type="molecule type" value="Genomic_DNA"/>
</dbReference>
<proteinExistence type="predicted"/>
<feature type="compositionally biased region" description="Low complexity" evidence="1">
    <location>
        <begin position="19"/>
        <end position="41"/>
    </location>
</feature>
<dbReference type="RefSeq" id="WP_199036278.1">
    <property type="nucleotide sequence ID" value="NZ_JAELXS010000003.1"/>
</dbReference>
<evidence type="ECO:0000313" key="3">
    <source>
        <dbReference type="EMBL" id="MBJ6121421.1"/>
    </source>
</evidence>
<feature type="signal peptide" evidence="2">
    <location>
        <begin position="1"/>
        <end position="17"/>
    </location>
</feature>
<organism evidence="3 4">
    <name type="scientific">Sphingomonas mollis</name>
    <dbReference type="NCBI Taxonomy" id="2795726"/>
    <lineage>
        <taxon>Bacteria</taxon>
        <taxon>Pseudomonadati</taxon>
        <taxon>Pseudomonadota</taxon>
        <taxon>Alphaproteobacteria</taxon>
        <taxon>Sphingomonadales</taxon>
        <taxon>Sphingomonadaceae</taxon>
        <taxon>Sphingomonas</taxon>
    </lineage>
</organism>
<protein>
    <submittedName>
        <fullName evidence="3">Uncharacterized protein</fullName>
    </submittedName>
</protein>
<evidence type="ECO:0000256" key="1">
    <source>
        <dbReference type="SAM" id="MobiDB-lite"/>
    </source>
</evidence>
<sequence>MKTAILALMALTAPAMAQQAATTGGETPARPVAAPQPAQPALPGLERPRPVQQQASVGRGAPVNGVLVLYGNERCPTNADGDEIVICERRSQEEQFRVPKELRNFEVTPQNQSWATRAQDTMNTGSGVNTIGSCSPVGPGGATGCFAQSVRANRAANRARNAAANDAP</sequence>
<feature type="region of interest" description="Disordered" evidence="1">
    <location>
        <begin position="19"/>
        <end position="58"/>
    </location>
</feature>
<keyword evidence="4" id="KW-1185">Reference proteome</keyword>